<dbReference type="Pfam" id="PF03422">
    <property type="entry name" value="CBM_6"/>
    <property type="match status" value="1"/>
</dbReference>
<dbReference type="CDD" id="cd08990">
    <property type="entry name" value="GH43_AXH_like"/>
    <property type="match status" value="1"/>
</dbReference>
<dbReference type="Gene3D" id="2.60.120.260">
    <property type="entry name" value="Galactose-binding domain-like"/>
    <property type="match status" value="1"/>
</dbReference>
<sequence length="584" mass="66611">MGFLSFYLPANAQIHKQIVPYQGITDPHIRIFENRAYLFAGHDMSYNAEDYQMPNWWVWSSEDLVNWTKEFELYPEDTYMGPMKSCWATDAAERNGKYYWYLSKKNEEVAVVVADQPQGPYVDVLKQPLLPKGMTDCHQYDPGVFIDDDPGKSPYLLFGETYHGQYHIAKLNDDMVSLAEAPRKIELIGQYRIEDKGFIFKRLGRYYLIFGETYAVAEDIYGPYFIGGKFYGNHNSVFRWHQQDYVVTANNKCHGCIHPFMRGSSIYYLHFRGDGAVYIDENGGYGVGAYDANRPRLEAENYFMADGVRKVNGIENDFYLSPLKDGGYAIFPNMAHLEHKSMLRMFVASNSRAGNNQIEIRADSPSGKLLNTVSVPFSWNKMTEIECSLPPLKGVNGLCFVFRGASYPAITFDAFSFSPEGHDIKTPQAHWDFTNGLQGWQHDRKPLVWKSGAILFSKASGSEMVSPLNIRTDLNQANLLTLRIKNNGGRARAKVAFSTVVDTLGKKQLQHWDAGAHQYIDLSPNSDWTDYVIDFSAHPLWKGKLNQLKISFEPVKKGGIALSDVMLWKKEDYQLAPLYADFQY</sequence>
<dbReference type="EMBL" id="AP025296">
    <property type="protein sequence ID" value="BDD01894.1"/>
    <property type="molecule type" value="Genomic_DNA"/>
</dbReference>
<geneLocation type="plasmid" evidence="9 10">
    <name>pPP4</name>
</geneLocation>
<protein>
    <recommendedName>
        <fullName evidence="8">Cellulose binding type IV domain-containing protein</fullName>
    </recommendedName>
</protein>
<dbReference type="InterPro" id="IPR006710">
    <property type="entry name" value="Glyco_hydro_43"/>
</dbReference>
<evidence type="ECO:0000256" key="3">
    <source>
        <dbReference type="ARBA" id="ARBA00022729"/>
    </source>
</evidence>
<keyword evidence="9" id="KW-0614">Plasmid</keyword>
<keyword evidence="2" id="KW-0858">Xylan degradation</keyword>
<dbReference type="PANTHER" id="PTHR43772:SF2">
    <property type="entry name" value="PUTATIVE (AFU_ORTHOLOGUE AFUA_2G04480)-RELATED"/>
    <property type="match status" value="1"/>
</dbReference>
<dbReference type="InterPro" id="IPR006584">
    <property type="entry name" value="Cellulose-bd_IV"/>
</dbReference>
<name>A0ABM7VLW4_9BACT</name>
<keyword evidence="3" id="KW-0732">Signal</keyword>
<dbReference type="CDD" id="cd04084">
    <property type="entry name" value="CBM6_xylanase-like"/>
    <property type="match status" value="1"/>
</dbReference>
<reference evidence="9 10" key="1">
    <citation type="submission" date="2021-12" db="EMBL/GenBank/DDBJ databases">
        <title>Genome sequencing of bacteria with rrn-lacking chromosome and rrn-plasmid.</title>
        <authorList>
            <person name="Anda M."/>
            <person name="Iwasaki W."/>
        </authorList>
    </citation>
    <scope>NUCLEOTIDE SEQUENCE [LARGE SCALE GENOMIC DNA]</scope>
    <source>
        <strain evidence="9 10">NBRC 101262</strain>
        <plasmid evidence="9 10">pPP4</plasmid>
    </source>
</reference>
<keyword evidence="5" id="KW-0119">Carbohydrate metabolism</keyword>
<evidence type="ECO:0000313" key="9">
    <source>
        <dbReference type="EMBL" id="BDD01894.1"/>
    </source>
</evidence>
<dbReference type="InterPro" id="IPR008979">
    <property type="entry name" value="Galactose-bd-like_sf"/>
</dbReference>
<evidence type="ECO:0000256" key="4">
    <source>
        <dbReference type="ARBA" id="ARBA00022801"/>
    </source>
</evidence>
<dbReference type="SMART" id="SM00606">
    <property type="entry name" value="CBD_IV"/>
    <property type="match status" value="1"/>
</dbReference>
<keyword evidence="6 7" id="KW-0326">Glycosidase</keyword>
<evidence type="ECO:0000256" key="6">
    <source>
        <dbReference type="ARBA" id="ARBA00023295"/>
    </source>
</evidence>
<evidence type="ECO:0000313" key="10">
    <source>
        <dbReference type="Proteomes" id="UP001354989"/>
    </source>
</evidence>
<keyword evidence="2" id="KW-0624">Polysaccharide degradation</keyword>
<keyword evidence="10" id="KW-1185">Reference proteome</keyword>
<feature type="domain" description="Cellulose binding type IV" evidence="8">
    <location>
        <begin position="290"/>
        <end position="419"/>
    </location>
</feature>
<dbReference type="SUPFAM" id="SSF49785">
    <property type="entry name" value="Galactose-binding domain-like"/>
    <property type="match status" value="1"/>
</dbReference>
<evidence type="ECO:0000256" key="7">
    <source>
        <dbReference type="RuleBase" id="RU361187"/>
    </source>
</evidence>
<dbReference type="Gene3D" id="2.115.10.20">
    <property type="entry name" value="Glycosyl hydrolase domain, family 43"/>
    <property type="match status" value="1"/>
</dbReference>
<gene>
    <name evidence="9" type="ORF">PEPS_41740</name>
</gene>
<dbReference type="InterPro" id="IPR023296">
    <property type="entry name" value="Glyco_hydro_beta-prop_sf"/>
</dbReference>
<evidence type="ECO:0000256" key="2">
    <source>
        <dbReference type="ARBA" id="ARBA00022651"/>
    </source>
</evidence>
<evidence type="ECO:0000256" key="5">
    <source>
        <dbReference type="ARBA" id="ARBA00023277"/>
    </source>
</evidence>
<organism evidence="9 10">
    <name type="scientific">Persicobacter psychrovividus</name>
    <dbReference type="NCBI Taxonomy" id="387638"/>
    <lineage>
        <taxon>Bacteria</taxon>
        <taxon>Pseudomonadati</taxon>
        <taxon>Bacteroidota</taxon>
        <taxon>Cytophagia</taxon>
        <taxon>Cytophagales</taxon>
        <taxon>Persicobacteraceae</taxon>
        <taxon>Persicobacter</taxon>
    </lineage>
</organism>
<comment type="similarity">
    <text evidence="1 7">Belongs to the glycosyl hydrolase 43 family.</text>
</comment>
<evidence type="ECO:0000259" key="8">
    <source>
        <dbReference type="SMART" id="SM00606"/>
    </source>
</evidence>
<dbReference type="Pfam" id="PF04616">
    <property type="entry name" value="Glyco_hydro_43"/>
    <property type="match status" value="1"/>
</dbReference>
<dbReference type="PANTHER" id="PTHR43772">
    <property type="entry name" value="ENDO-1,4-BETA-XYLANASE"/>
    <property type="match status" value="1"/>
</dbReference>
<evidence type="ECO:0000256" key="1">
    <source>
        <dbReference type="ARBA" id="ARBA00009865"/>
    </source>
</evidence>
<proteinExistence type="inferred from homology"/>
<dbReference type="SUPFAM" id="SSF75005">
    <property type="entry name" value="Arabinanase/levansucrase/invertase"/>
    <property type="match status" value="1"/>
</dbReference>
<accession>A0ABM7VLW4</accession>
<dbReference type="InterPro" id="IPR052176">
    <property type="entry name" value="Glycosyl_Hydrlase_43_Enz"/>
</dbReference>
<dbReference type="InterPro" id="IPR005084">
    <property type="entry name" value="CBM6"/>
</dbReference>
<keyword evidence="4 7" id="KW-0378">Hydrolase</keyword>
<dbReference type="Proteomes" id="UP001354989">
    <property type="component" value="Plasmid pPP4"/>
</dbReference>